<evidence type="ECO:0000256" key="4">
    <source>
        <dbReference type="ARBA" id="ARBA00023136"/>
    </source>
</evidence>
<dbReference type="RefSeq" id="WP_057631731.1">
    <property type="nucleotide sequence ID" value="NZ_LDJI01000003.1"/>
</dbReference>
<dbReference type="GO" id="GO:0016020">
    <property type="term" value="C:membrane"/>
    <property type="evidence" value="ECO:0007669"/>
    <property type="project" value="UniProtKB-SubCell"/>
</dbReference>
<dbReference type="GO" id="GO:0022857">
    <property type="term" value="F:transmembrane transporter activity"/>
    <property type="evidence" value="ECO:0007669"/>
    <property type="project" value="InterPro"/>
</dbReference>
<comment type="caution">
    <text evidence="9">The sequence shown here is derived from an EMBL/GenBank/DDBJ whole genome shotgun (WGS) entry which is preliminary data.</text>
</comment>
<dbReference type="Pfam" id="PF06738">
    <property type="entry name" value="ThrE"/>
    <property type="match status" value="1"/>
</dbReference>
<dbReference type="InterPro" id="IPR024528">
    <property type="entry name" value="ThrE_2"/>
</dbReference>
<feature type="domain" description="Threonine/serine exporter-like N-terminal" evidence="7">
    <location>
        <begin position="25"/>
        <end position="267"/>
    </location>
</feature>
<organism evidence="9 10">
    <name type="scientific">Stenotrophomonas humi</name>
    <dbReference type="NCBI Taxonomy" id="405444"/>
    <lineage>
        <taxon>Bacteria</taxon>
        <taxon>Pseudomonadati</taxon>
        <taxon>Pseudomonadota</taxon>
        <taxon>Gammaproteobacteria</taxon>
        <taxon>Lysobacterales</taxon>
        <taxon>Lysobacteraceae</taxon>
        <taxon>Stenotrophomonas</taxon>
    </lineage>
</organism>
<keyword evidence="3 6" id="KW-1133">Transmembrane helix</keyword>
<dbReference type="InterPro" id="IPR010619">
    <property type="entry name" value="ThrE-like_N"/>
</dbReference>
<feature type="transmembrane region" description="Helical" evidence="6">
    <location>
        <begin position="333"/>
        <end position="352"/>
    </location>
</feature>
<dbReference type="PANTHER" id="PTHR31082">
    <property type="entry name" value="PHEROMONE-REGULATED MEMBRANE PROTEIN 10"/>
    <property type="match status" value="1"/>
</dbReference>
<comment type="similarity">
    <text evidence="5">Belongs to the ThrE exporter (TC 2.A.79) family.</text>
</comment>
<dbReference type="EMBL" id="LDJI01000003">
    <property type="protein sequence ID" value="KRG66271.1"/>
    <property type="molecule type" value="Genomic_DNA"/>
</dbReference>
<gene>
    <name evidence="9" type="ORF">ABB26_01130</name>
</gene>
<feature type="transmembrane region" description="Helical" evidence="6">
    <location>
        <begin position="189"/>
        <end position="209"/>
    </location>
</feature>
<evidence type="ECO:0000313" key="10">
    <source>
        <dbReference type="Proteomes" id="UP000050864"/>
    </source>
</evidence>
<evidence type="ECO:0000256" key="5">
    <source>
        <dbReference type="ARBA" id="ARBA00034125"/>
    </source>
</evidence>
<keyword evidence="10" id="KW-1185">Reference proteome</keyword>
<evidence type="ECO:0000256" key="6">
    <source>
        <dbReference type="SAM" id="Phobius"/>
    </source>
</evidence>
<reference evidence="9 10" key="1">
    <citation type="submission" date="2015-05" db="EMBL/GenBank/DDBJ databases">
        <title>Genome sequencing and analysis of members of genus Stenotrophomonas.</title>
        <authorList>
            <person name="Patil P.P."/>
            <person name="Midha S."/>
            <person name="Patil P.B."/>
        </authorList>
    </citation>
    <scope>NUCLEOTIDE SEQUENCE [LARGE SCALE GENOMIC DNA]</scope>
    <source>
        <strain evidence="9 10">DSM 18929</strain>
    </source>
</reference>
<feature type="transmembrane region" description="Helical" evidence="6">
    <location>
        <begin position="364"/>
        <end position="384"/>
    </location>
</feature>
<feature type="transmembrane region" description="Helical" evidence="6">
    <location>
        <begin position="247"/>
        <end position="271"/>
    </location>
</feature>
<dbReference type="OrthoDB" id="1490274at2"/>
<evidence type="ECO:0000313" key="9">
    <source>
        <dbReference type="EMBL" id="KRG66271.1"/>
    </source>
</evidence>
<dbReference type="InterPro" id="IPR051361">
    <property type="entry name" value="ThrE/Ser_Exporter"/>
</dbReference>
<evidence type="ECO:0000259" key="8">
    <source>
        <dbReference type="Pfam" id="PF12821"/>
    </source>
</evidence>
<keyword evidence="4 6" id="KW-0472">Membrane</keyword>
<feature type="transmembrane region" description="Helical" evidence="6">
    <location>
        <begin position="396"/>
        <end position="417"/>
    </location>
</feature>
<proteinExistence type="inferred from homology"/>
<feature type="domain" description="Threonine/Serine exporter ThrE" evidence="8">
    <location>
        <begin position="293"/>
        <end position="413"/>
    </location>
</feature>
<evidence type="ECO:0000256" key="3">
    <source>
        <dbReference type="ARBA" id="ARBA00022989"/>
    </source>
</evidence>
<dbReference type="PATRIC" id="fig|405444.3.peg.2355"/>
<dbReference type="AlphaFoldDB" id="A0A0R0C9H8"/>
<dbReference type="PANTHER" id="PTHR31082:SF4">
    <property type="entry name" value="PHEROMONE-REGULATED MEMBRANE PROTEIN 10"/>
    <property type="match status" value="1"/>
</dbReference>
<feature type="transmembrane region" description="Helical" evidence="6">
    <location>
        <begin position="286"/>
        <end position="303"/>
    </location>
</feature>
<dbReference type="Proteomes" id="UP000050864">
    <property type="component" value="Unassembled WGS sequence"/>
</dbReference>
<keyword evidence="2 6" id="KW-0812">Transmembrane</keyword>
<comment type="subcellular location">
    <subcellularLocation>
        <location evidence="1">Membrane</location>
        <topology evidence="1">Multi-pass membrane protein</topology>
    </subcellularLocation>
</comment>
<evidence type="ECO:0000256" key="1">
    <source>
        <dbReference type="ARBA" id="ARBA00004141"/>
    </source>
</evidence>
<dbReference type="STRING" id="405444.ABB26_01130"/>
<accession>A0A0R0C9H8</accession>
<feature type="transmembrane region" description="Helical" evidence="6">
    <location>
        <begin position="160"/>
        <end position="177"/>
    </location>
</feature>
<name>A0A0R0C9H8_9GAMM</name>
<sequence>MSAETLASIPVSAPSRATYAQRVAFVSEMAGRLHRYGTTAQRLEAAVVALAQQLDLDCEPWSNPTGLILSFSDPTQAIGSSDITRVIRLGPGDTDLHKLAMADEIADAVSTARMSIAQGHTALRQLDKDPGMRGKVQMLLSFTLGSAGVAGLWRLPWLDIATAGVTGLLIGLLLFYTDRRVATREASDALAALLAGFVAVLVASFIGPLNLNSTIIASLVILLPGMSLTNAVNELASQHWVSGTARFAGALTTIMKLTVGAMIAVTIANFIGLEPVVKASRPQSDWVEWGSVLVASFAFAMLFRASRRDYPWVMAASLAGYAISRYGGQLWGGPAGIFLAAMMLTAAGNLFGRLVQRPGAIIRLPGIIMLVPGSISLRGVLNLAQQQNVNAGESALLTVLNVVMALVAGLLFGNLLVPARKNL</sequence>
<dbReference type="Pfam" id="PF12821">
    <property type="entry name" value="ThrE_2"/>
    <property type="match status" value="1"/>
</dbReference>
<evidence type="ECO:0000256" key="2">
    <source>
        <dbReference type="ARBA" id="ARBA00022692"/>
    </source>
</evidence>
<evidence type="ECO:0000259" key="7">
    <source>
        <dbReference type="Pfam" id="PF06738"/>
    </source>
</evidence>
<protein>
    <submittedName>
        <fullName evidence="9">Membrane protein</fullName>
    </submittedName>
</protein>